<keyword evidence="2" id="KW-0813">Transport</keyword>
<evidence type="ECO:0000256" key="1">
    <source>
        <dbReference type="ARBA" id="ARBA00005417"/>
    </source>
</evidence>
<evidence type="ECO:0000256" key="5">
    <source>
        <dbReference type="ARBA" id="ARBA00022741"/>
    </source>
</evidence>
<dbReference type="InterPro" id="IPR017871">
    <property type="entry name" value="ABC_transporter-like_CS"/>
</dbReference>
<gene>
    <name evidence="11" type="ORF">K1718_05615</name>
</gene>
<dbReference type="PANTHER" id="PTHR42781:SF4">
    <property type="entry name" value="SPERMIDINE_PUTRESCINE IMPORT ATP-BINDING PROTEIN POTA"/>
    <property type="match status" value="1"/>
</dbReference>
<sequence>MSIRLDAVSKSFGDHKVLNDVSLSIEDGTFFVVLGPSGCGKSTLLRTIAGLEPIDAGEVLLDGRKVAGERFHVPPEQRQVGVVFQSYALWPHLSVAGNVAFPLEAAGKGRSVVSARVDDCLETVALSEFGQRKPAELSGGQRQRVALARCLAQGAGTVLMDEPLANLDPHLRGVMEEELSSFHRASGGTTLFITHDQREAMALADKVAVMWDGKILQVDDPDTLYRRPMSKEVAGFIGRSTLLPVSINRVWENRAEIGFGGIELAVECPHNAVPGQGTLLLRPEHIVLASSSSGFEARVVRTVYRGGIWDVFVSMPGLDQHLMMSLHRQAAPGDRLRLDVLRGWVLPA</sequence>
<reference evidence="11 12" key="1">
    <citation type="submission" date="2023-03" db="EMBL/GenBank/DDBJ databases">
        <title>Roseibium porphyridii sp. nov. and Roseibium rhodosorbium sp. nov. isolated from marine algae, Porphyridium cruentum and Rhodosorus marinus, respectively.</title>
        <authorList>
            <person name="Lee M.W."/>
            <person name="Choi B.J."/>
            <person name="Lee J.K."/>
            <person name="Choi D.G."/>
            <person name="Baek J.H."/>
            <person name="Bayburt H."/>
            <person name="Kim J.M."/>
            <person name="Han D.M."/>
            <person name="Kim K.H."/>
            <person name="Jeon C.O."/>
        </authorList>
    </citation>
    <scope>NUCLEOTIDE SEQUENCE [LARGE SCALE GENOMIC DNA]</scope>
    <source>
        <strain evidence="11 12">KMA01</strain>
    </source>
</reference>
<dbReference type="Gene3D" id="3.40.50.300">
    <property type="entry name" value="P-loop containing nucleotide triphosphate hydrolases"/>
    <property type="match status" value="1"/>
</dbReference>
<keyword evidence="9" id="KW-0472">Membrane</keyword>
<protein>
    <submittedName>
        <fullName evidence="11">ABC transporter ATP-binding protein</fullName>
    </submittedName>
</protein>
<keyword evidence="5" id="KW-0547">Nucleotide-binding</keyword>
<dbReference type="InterPro" id="IPR027417">
    <property type="entry name" value="P-loop_NTPase"/>
</dbReference>
<evidence type="ECO:0000256" key="6">
    <source>
        <dbReference type="ARBA" id="ARBA00022840"/>
    </source>
</evidence>
<evidence type="ECO:0000313" key="11">
    <source>
        <dbReference type="EMBL" id="WFE90823.1"/>
    </source>
</evidence>
<keyword evidence="7" id="KW-0408">Iron</keyword>
<dbReference type="InterPro" id="IPR013611">
    <property type="entry name" value="Transp-assoc_OB_typ2"/>
</dbReference>
<dbReference type="SMART" id="SM00382">
    <property type="entry name" value="AAA"/>
    <property type="match status" value="1"/>
</dbReference>
<keyword evidence="12" id="KW-1185">Reference proteome</keyword>
<dbReference type="PANTHER" id="PTHR42781">
    <property type="entry name" value="SPERMIDINE/PUTRESCINE IMPORT ATP-BINDING PROTEIN POTA"/>
    <property type="match status" value="1"/>
</dbReference>
<dbReference type="InterPro" id="IPR003593">
    <property type="entry name" value="AAA+_ATPase"/>
</dbReference>
<evidence type="ECO:0000256" key="7">
    <source>
        <dbReference type="ARBA" id="ARBA00023004"/>
    </source>
</evidence>
<dbReference type="RefSeq" id="WP_265682919.1">
    <property type="nucleotide sequence ID" value="NZ_CP120863.1"/>
</dbReference>
<accession>A0ABY8F5P9</accession>
<evidence type="ECO:0000256" key="4">
    <source>
        <dbReference type="ARBA" id="ARBA00022496"/>
    </source>
</evidence>
<evidence type="ECO:0000256" key="8">
    <source>
        <dbReference type="ARBA" id="ARBA00023065"/>
    </source>
</evidence>
<dbReference type="Gene3D" id="2.40.50.100">
    <property type="match status" value="1"/>
</dbReference>
<dbReference type="InterPro" id="IPR008995">
    <property type="entry name" value="Mo/tungstate-bd_C_term_dom"/>
</dbReference>
<organism evidence="11 12">
    <name type="scientific">Roseibium porphyridii</name>
    <dbReference type="NCBI Taxonomy" id="2866279"/>
    <lineage>
        <taxon>Bacteria</taxon>
        <taxon>Pseudomonadati</taxon>
        <taxon>Pseudomonadota</taxon>
        <taxon>Alphaproteobacteria</taxon>
        <taxon>Hyphomicrobiales</taxon>
        <taxon>Stappiaceae</taxon>
        <taxon>Roseibium</taxon>
    </lineage>
</organism>
<dbReference type="CDD" id="cd03259">
    <property type="entry name" value="ABC_Carb_Solutes_like"/>
    <property type="match status" value="1"/>
</dbReference>
<dbReference type="GO" id="GO:0005524">
    <property type="term" value="F:ATP binding"/>
    <property type="evidence" value="ECO:0007669"/>
    <property type="project" value="UniProtKB-KW"/>
</dbReference>
<proteinExistence type="inferred from homology"/>
<dbReference type="Pfam" id="PF08402">
    <property type="entry name" value="TOBE_2"/>
    <property type="match status" value="1"/>
</dbReference>
<keyword evidence="3" id="KW-1003">Cell membrane</keyword>
<keyword evidence="4" id="KW-0410">Iron transport</keyword>
<evidence type="ECO:0000256" key="3">
    <source>
        <dbReference type="ARBA" id="ARBA00022475"/>
    </source>
</evidence>
<dbReference type="EMBL" id="CP120863">
    <property type="protein sequence ID" value="WFE90823.1"/>
    <property type="molecule type" value="Genomic_DNA"/>
</dbReference>
<evidence type="ECO:0000256" key="2">
    <source>
        <dbReference type="ARBA" id="ARBA00022448"/>
    </source>
</evidence>
<evidence type="ECO:0000256" key="9">
    <source>
        <dbReference type="ARBA" id="ARBA00023136"/>
    </source>
</evidence>
<dbReference type="Proteomes" id="UP001209803">
    <property type="component" value="Chromosome"/>
</dbReference>
<dbReference type="PROSITE" id="PS50893">
    <property type="entry name" value="ABC_TRANSPORTER_2"/>
    <property type="match status" value="1"/>
</dbReference>
<dbReference type="SUPFAM" id="SSF52540">
    <property type="entry name" value="P-loop containing nucleoside triphosphate hydrolases"/>
    <property type="match status" value="1"/>
</dbReference>
<name>A0ABY8F5P9_9HYPH</name>
<dbReference type="Pfam" id="PF00005">
    <property type="entry name" value="ABC_tran"/>
    <property type="match status" value="1"/>
</dbReference>
<keyword evidence="8" id="KW-0406">Ion transport</keyword>
<feature type="domain" description="ABC transporter" evidence="10">
    <location>
        <begin position="3"/>
        <end position="237"/>
    </location>
</feature>
<keyword evidence="6 11" id="KW-0067">ATP-binding</keyword>
<evidence type="ECO:0000259" key="10">
    <source>
        <dbReference type="PROSITE" id="PS50893"/>
    </source>
</evidence>
<dbReference type="InterPro" id="IPR015853">
    <property type="entry name" value="ABC_transpr_FbpC"/>
</dbReference>
<dbReference type="InterPro" id="IPR003439">
    <property type="entry name" value="ABC_transporter-like_ATP-bd"/>
</dbReference>
<dbReference type="PROSITE" id="PS00211">
    <property type="entry name" value="ABC_TRANSPORTER_1"/>
    <property type="match status" value="1"/>
</dbReference>
<evidence type="ECO:0000313" key="12">
    <source>
        <dbReference type="Proteomes" id="UP001209803"/>
    </source>
</evidence>
<dbReference type="SUPFAM" id="SSF50331">
    <property type="entry name" value="MOP-like"/>
    <property type="match status" value="1"/>
</dbReference>
<comment type="similarity">
    <text evidence="1">Belongs to the ABC transporter superfamily.</text>
</comment>
<dbReference type="InterPro" id="IPR050093">
    <property type="entry name" value="ABC_SmlMolc_Importer"/>
</dbReference>